<evidence type="ECO:0000256" key="8">
    <source>
        <dbReference type="ARBA" id="ARBA00022840"/>
    </source>
</evidence>
<evidence type="ECO:0000256" key="4">
    <source>
        <dbReference type="ARBA" id="ARBA00016460"/>
    </source>
</evidence>
<dbReference type="OrthoDB" id="9801549at2"/>
<comment type="pathway">
    <text evidence="1 11">Purine metabolism; IMP biosynthesis via de novo pathway; 5-amino-1-(5-phospho-D-ribosyl)imidazole-4-carboxamide from 5-amino-1-(5-phospho-D-ribosyl)imidazole-4-carboxylate: step 1/2.</text>
</comment>
<dbReference type="Gene3D" id="3.30.470.20">
    <property type="entry name" value="ATP-grasp fold, B domain"/>
    <property type="match status" value="1"/>
</dbReference>
<dbReference type="GO" id="GO:0004639">
    <property type="term" value="F:phosphoribosylaminoimidazolesuccinocarboxamide synthase activity"/>
    <property type="evidence" value="ECO:0007669"/>
    <property type="project" value="UniProtKB-UniRule"/>
</dbReference>
<evidence type="ECO:0000313" key="13">
    <source>
        <dbReference type="EMBL" id="QZT34613.1"/>
    </source>
</evidence>
<organism evidence="13 14">
    <name type="scientific">Caldalkalibacillus thermarum (strain TA2.A1)</name>
    <dbReference type="NCBI Taxonomy" id="986075"/>
    <lineage>
        <taxon>Bacteria</taxon>
        <taxon>Bacillati</taxon>
        <taxon>Bacillota</taxon>
        <taxon>Bacilli</taxon>
        <taxon>Bacillales</taxon>
        <taxon>Bacillaceae</taxon>
        <taxon>Caldalkalibacillus</taxon>
    </lineage>
</organism>
<dbReference type="GO" id="GO:0009236">
    <property type="term" value="P:cobalamin biosynthetic process"/>
    <property type="evidence" value="ECO:0007669"/>
    <property type="project" value="InterPro"/>
</dbReference>
<dbReference type="Gene3D" id="3.30.200.20">
    <property type="entry name" value="Phosphorylase Kinase, domain 1"/>
    <property type="match status" value="1"/>
</dbReference>
<dbReference type="GO" id="GO:0006189">
    <property type="term" value="P:'de novo' IMP biosynthetic process"/>
    <property type="evidence" value="ECO:0007669"/>
    <property type="project" value="UniProtKB-UniRule"/>
</dbReference>
<evidence type="ECO:0000256" key="10">
    <source>
        <dbReference type="ARBA" id="ARBA00048475"/>
    </source>
</evidence>
<accession>A0A8X8LB64</accession>
<dbReference type="InterPro" id="IPR018236">
    <property type="entry name" value="SAICAR_synthetase_CS"/>
</dbReference>
<dbReference type="HAMAP" id="MF_00137">
    <property type="entry name" value="SAICAR_synth"/>
    <property type="match status" value="1"/>
</dbReference>
<keyword evidence="7 11" id="KW-0658">Purine biosynthesis</keyword>
<evidence type="ECO:0000256" key="5">
    <source>
        <dbReference type="ARBA" id="ARBA00022598"/>
    </source>
</evidence>
<keyword evidence="14" id="KW-1185">Reference proteome</keyword>
<dbReference type="InterPro" id="IPR028923">
    <property type="entry name" value="SAICAR_synt/ADE2_N"/>
</dbReference>
<dbReference type="InterPro" id="IPR033934">
    <property type="entry name" value="SAICAR_synt_PurC"/>
</dbReference>
<dbReference type="FunFam" id="3.30.470.20:FF:000006">
    <property type="entry name" value="Phosphoribosylaminoimidazole-succinocarboxamide synthase"/>
    <property type="match status" value="1"/>
</dbReference>
<keyword evidence="8 11" id="KW-0067">ATP-binding</keyword>
<evidence type="ECO:0000256" key="7">
    <source>
        <dbReference type="ARBA" id="ARBA00022755"/>
    </source>
</evidence>
<evidence type="ECO:0000256" key="9">
    <source>
        <dbReference type="ARBA" id="ARBA00030409"/>
    </source>
</evidence>
<dbReference type="PANTHER" id="PTHR43599">
    <property type="entry name" value="MULTIFUNCTIONAL PROTEIN ADE2"/>
    <property type="match status" value="1"/>
</dbReference>
<feature type="domain" description="SAICAR synthetase/ADE2 N-terminal" evidence="12">
    <location>
        <begin position="21"/>
        <end position="247"/>
    </location>
</feature>
<dbReference type="Proteomes" id="UP000825179">
    <property type="component" value="Chromosome"/>
</dbReference>
<dbReference type="RefSeq" id="WP_042684567.1">
    <property type="nucleotide sequence ID" value="NZ_CP082237.1"/>
</dbReference>
<evidence type="ECO:0000313" key="14">
    <source>
        <dbReference type="Proteomes" id="UP000825179"/>
    </source>
</evidence>
<dbReference type="NCBIfam" id="TIGR00081">
    <property type="entry name" value="purC"/>
    <property type="match status" value="1"/>
</dbReference>
<sequence>MQSQGKERGSVNQQGVHKEGLLYEGKAKKVYTTGDPKRLWVEYKDDATAFNGEKKGTIRGKGRLNNLISAALFTYLTRQGVANHFERLLSDHEQLVRQVSILPVEVVVRNMAAGSMAKRLGLEEGRKLSRPVVEFYYKKDELGDPLINEDHIDVLGLARPEQVGQMKSVALKVNRLLSRYFAERDLILVDFKLEFGLTAEGQLLLADEISPDTCRLWDSQTQEKLDKDRFRRDLGGVLEAYQEILNRVGGEQNV</sequence>
<dbReference type="EC" id="6.3.2.6" evidence="3 11"/>
<dbReference type="CDD" id="cd01415">
    <property type="entry name" value="SAICAR_synt_PurC"/>
    <property type="match status" value="1"/>
</dbReference>
<dbReference type="AlphaFoldDB" id="A0A8X8LB64"/>
<dbReference type="InterPro" id="IPR001636">
    <property type="entry name" value="SAICAR_synth"/>
</dbReference>
<evidence type="ECO:0000256" key="11">
    <source>
        <dbReference type="HAMAP-Rule" id="MF_00137"/>
    </source>
</evidence>
<dbReference type="GO" id="GO:0005524">
    <property type="term" value="F:ATP binding"/>
    <property type="evidence" value="ECO:0007669"/>
    <property type="project" value="UniProtKB-KW"/>
</dbReference>
<evidence type="ECO:0000259" key="12">
    <source>
        <dbReference type="Pfam" id="PF01259"/>
    </source>
</evidence>
<gene>
    <name evidence="11" type="primary">purC</name>
    <name evidence="13" type="ORF">HUR95_04520</name>
</gene>
<protein>
    <recommendedName>
        <fullName evidence="4 11">Phosphoribosylaminoimidazole-succinocarboxamide synthase</fullName>
        <ecNumber evidence="3 11">6.3.2.6</ecNumber>
    </recommendedName>
    <alternativeName>
        <fullName evidence="9 11">SAICAR synthetase</fullName>
    </alternativeName>
</protein>
<dbReference type="PROSITE" id="PS01057">
    <property type="entry name" value="SAICAR_SYNTHETASE_1"/>
    <property type="match status" value="1"/>
</dbReference>
<evidence type="ECO:0000256" key="2">
    <source>
        <dbReference type="ARBA" id="ARBA00010190"/>
    </source>
</evidence>
<evidence type="ECO:0000256" key="1">
    <source>
        <dbReference type="ARBA" id="ARBA00004672"/>
    </source>
</evidence>
<comment type="catalytic activity">
    <reaction evidence="10 11">
        <text>5-amino-1-(5-phospho-D-ribosyl)imidazole-4-carboxylate + L-aspartate + ATP = (2S)-2-[5-amino-1-(5-phospho-beta-D-ribosyl)imidazole-4-carboxamido]succinate + ADP + phosphate + 2 H(+)</text>
        <dbReference type="Rhea" id="RHEA:22628"/>
        <dbReference type="ChEBI" id="CHEBI:15378"/>
        <dbReference type="ChEBI" id="CHEBI:29991"/>
        <dbReference type="ChEBI" id="CHEBI:30616"/>
        <dbReference type="ChEBI" id="CHEBI:43474"/>
        <dbReference type="ChEBI" id="CHEBI:58443"/>
        <dbReference type="ChEBI" id="CHEBI:77657"/>
        <dbReference type="ChEBI" id="CHEBI:456216"/>
        <dbReference type="EC" id="6.3.2.6"/>
    </reaction>
</comment>
<keyword evidence="5 11" id="KW-0436">Ligase</keyword>
<comment type="similarity">
    <text evidence="2 11">Belongs to the SAICAR synthetase family.</text>
</comment>
<dbReference type="InterPro" id="IPR050089">
    <property type="entry name" value="SAICAR_synthetase"/>
</dbReference>
<evidence type="ECO:0000256" key="3">
    <source>
        <dbReference type="ARBA" id="ARBA00012217"/>
    </source>
</evidence>
<dbReference type="SUPFAM" id="SSF56104">
    <property type="entry name" value="SAICAR synthase-like"/>
    <property type="match status" value="1"/>
</dbReference>
<evidence type="ECO:0000256" key="6">
    <source>
        <dbReference type="ARBA" id="ARBA00022741"/>
    </source>
</evidence>
<keyword evidence="6 11" id="KW-0547">Nucleotide-binding</keyword>
<name>A0A8X8LB64_CALTT</name>
<dbReference type="PROSITE" id="PS01058">
    <property type="entry name" value="SAICAR_SYNTHETASE_2"/>
    <property type="match status" value="1"/>
</dbReference>
<dbReference type="Pfam" id="PF01259">
    <property type="entry name" value="SAICAR_synt"/>
    <property type="match status" value="1"/>
</dbReference>
<reference evidence="13 14" key="1">
    <citation type="journal article" date="2020" name="Extremophiles">
        <title>Genomic analysis of Caldalkalibacillus thermarum TA2.A1 reveals aerobic alkaliphilic metabolism and evolutionary hallmarks linking alkaliphilic bacteria and plant life.</title>
        <authorList>
            <person name="de Jong S.I."/>
            <person name="van den Broek M.A."/>
            <person name="Merkel A.Y."/>
            <person name="de la Torre Cortes P."/>
            <person name="Kalamorz F."/>
            <person name="Cook G.M."/>
            <person name="van Loosdrecht M.C.M."/>
            <person name="McMillan D.G.G."/>
        </authorList>
    </citation>
    <scope>NUCLEOTIDE SEQUENCE [LARGE SCALE GENOMIC DNA]</scope>
    <source>
        <strain evidence="13 14">TA2.A1</strain>
    </source>
</reference>
<dbReference type="EMBL" id="CP082237">
    <property type="protein sequence ID" value="QZT34613.1"/>
    <property type="molecule type" value="Genomic_DNA"/>
</dbReference>
<proteinExistence type="inferred from homology"/>
<dbReference type="KEGG" id="cthu:HUR95_04520"/>
<dbReference type="PANTHER" id="PTHR43599:SF3">
    <property type="entry name" value="SI:DKEY-6E2.2"/>
    <property type="match status" value="1"/>
</dbReference>